<dbReference type="EMBL" id="AOMD01000029">
    <property type="protein sequence ID" value="EMA43616.1"/>
    <property type="molecule type" value="Genomic_DNA"/>
</dbReference>
<proteinExistence type="predicted"/>
<evidence type="ECO:0000313" key="3">
    <source>
        <dbReference type="EMBL" id="EMA43616.1"/>
    </source>
</evidence>
<name>M0MD05_9EURY</name>
<feature type="domain" description="SHOCT" evidence="2">
    <location>
        <begin position="64"/>
        <end position="91"/>
    </location>
</feature>
<comment type="caution">
    <text evidence="3">The sequence shown here is derived from an EMBL/GenBank/DDBJ whole genome shotgun (WGS) entry which is preliminary data.</text>
</comment>
<dbReference type="AlphaFoldDB" id="M0MD05"/>
<dbReference type="InterPro" id="IPR018649">
    <property type="entry name" value="SHOCT"/>
</dbReference>
<dbReference type="Proteomes" id="UP000011669">
    <property type="component" value="Unassembled WGS sequence"/>
</dbReference>
<gene>
    <name evidence="3" type="ORF">C449_13692</name>
</gene>
<evidence type="ECO:0000256" key="1">
    <source>
        <dbReference type="SAM" id="Phobius"/>
    </source>
</evidence>
<dbReference type="Pfam" id="PF09851">
    <property type="entry name" value="SHOCT"/>
    <property type="match status" value="1"/>
</dbReference>
<reference evidence="3 4" key="1">
    <citation type="journal article" date="2014" name="PLoS Genet.">
        <title>Phylogenetically driven sequencing of extremely halophilic archaea reveals strategies for static and dynamic osmo-response.</title>
        <authorList>
            <person name="Becker E.A."/>
            <person name="Seitzer P.M."/>
            <person name="Tritt A."/>
            <person name="Larsen D."/>
            <person name="Krusor M."/>
            <person name="Yao A.I."/>
            <person name="Wu D."/>
            <person name="Madern D."/>
            <person name="Eisen J.A."/>
            <person name="Darling A.E."/>
            <person name="Facciotti M.T."/>
        </authorList>
    </citation>
    <scope>NUCLEOTIDE SEQUENCE [LARGE SCALE GENOMIC DNA]</scope>
    <source>
        <strain evidence="3 4">DSM 5350</strain>
    </source>
</reference>
<keyword evidence="4" id="KW-1185">Reference proteome</keyword>
<dbReference type="PATRIC" id="fig|1227455.4.peg.2789"/>
<sequence>MLAIFVLLTLGAGFVAMVAGMPYFWLIWVLGFAVVLPILGILFPEDEADSELVEDERDPDVSTDPLTNLRDQYVRGDLTDEEFERKLDRLLETESPENVAEWRELAKENAR</sequence>
<keyword evidence="1" id="KW-0812">Transmembrane</keyword>
<accession>M0MD05</accession>
<dbReference type="InParanoid" id="M0MD05"/>
<organism evidence="3 4">
    <name type="scientific">Halococcus saccharolyticus DSM 5350</name>
    <dbReference type="NCBI Taxonomy" id="1227455"/>
    <lineage>
        <taxon>Archaea</taxon>
        <taxon>Methanobacteriati</taxon>
        <taxon>Methanobacteriota</taxon>
        <taxon>Stenosarchaea group</taxon>
        <taxon>Halobacteria</taxon>
        <taxon>Halobacteriales</taxon>
        <taxon>Halococcaceae</taxon>
        <taxon>Halococcus</taxon>
    </lineage>
</organism>
<feature type="transmembrane region" description="Helical" evidence="1">
    <location>
        <begin position="25"/>
        <end position="43"/>
    </location>
</feature>
<protein>
    <recommendedName>
        <fullName evidence="2">SHOCT domain-containing protein</fullName>
    </recommendedName>
</protein>
<evidence type="ECO:0000313" key="4">
    <source>
        <dbReference type="Proteomes" id="UP000011669"/>
    </source>
</evidence>
<keyword evidence="1" id="KW-0472">Membrane</keyword>
<evidence type="ECO:0000259" key="2">
    <source>
        <dbReference type="Pfam" id="PF09851"/>
    </source>
</evidence>
<keyword evidence="1" id="KW-1133">Transmembrane helix</keyword>